<evidence type="ECO:0000313" key="2">
    <source>
        <dbReference type="Proteomes" id="UP001605036"/>
    </source>
</evidence>
<comment type="caution">
    <text evidence="1">The sequence shown here is derived from an EMBL/GenBank/DDBJ whole genome shotgun (WGS) entry which is preliminary data.</text>
</comment>
<proteinExistence type="predicted"/>
<dbReference type="EMBL" id="JBHFFA010000007">
    <property type="protein sequence ID" value="KAL2611342.1"/>
    <property type="molecule type" value="Genomic_DNA"/>
</dbReference>
<organism evidence="1 2">
    <name type="scientific">Riccia fluitans</name>
    <dbReference type="NCBI Taxonomy" id="41844"/>
    <lineage>
        <taxon>Eukaryota</taxon>
        <taxon>Viridiplantae</taxon>
        <taxon>Streptophyta</taxon>
        <taxon>Embryophyta</taxon>
        <taxon>Marchantiophyta</taxon>
        <taxon>Marchantiopsida</taxon>
        <taxon>Marchantiidae</taxon>
        <taxon>Marchantiales</taxon>
        <taxon>Ricciaceae</taxon>
        <taxon>Riccia</taxon>
    </lineage>
</organism>
<keyword evidence="2" id="KW-1185">Reference proteome</keyword>
<protein>
    <submittedName>
        <fullName evidence="1">Uncharacterized protein</fullName>
    </submittedName>
</protein>
<sequence>MSAQRYVNGTGSWKASTWRMVRRGELIFHPGGSSFEYKAPTEQPLPSRATLSVCKASRNGHREFLEFLFLSSKVIFQYALAREVTHTVLFGSTSSLTGFSPELGMKPSCVEGPARHTKKLWTLISRAATTRGYFGPLFDKIVTTKKLFSA</sequence>
<evidence type="ECO:0000313" key="1">
    <source>
        <dbReference type="EMBL" id="KAL2611342.1"/>
    </source>
</evidence>
<gene>
    <name evidence="1" type="ORF">R1flu_023034</name>
</gene>
<dbReference type="Proteomes" id="UP001605036">
    <property type="component" value="Unassembled WGS sequence"/>
</dbReference>
<dbReference type="AlphaFoldDB" id="A0ABD1XQW8"/>
<name>A0ABD1XQW8_9MARC</name>
<accession>A0ABD1XQW8</accession>
<reference evidence="1 2" key="1">
    <citation type="submission" date="2024-09" db="EMBL/GenBank/DDBJ databases">
        <title>Chromosome-scale assembly of Riccia fluitans.</title>
        <authorList>
            <person name="Paukszto L."/>
            <person name="Sawicki J."/>
            <person name="Karawczyk K."/>
            <person name="Piernik-Szablinska J."/>
            <person name="Szczecinska M."/>
            <person name="Mazdziarz M."/>
        </authorList>
    </citation>
    <scope>NUCLEOTIDE SEQUENCE [LARGE SCALE GENOMIC DNA]</scope>
    <source>
        <strain evidence="1">Rf_01</strain>
        <tissue evidence="1">Aerial parts of the thallus</tissue>
    </source>
</reference>